<accession>A0A2C8F669</accession>
<sequence>MISHLKSGFRNAIDDVQYLCANEQTTVYGLGLAVAAVALGGPVDFTPLFAGAGVSTVFNRLVCLQSGKTTSEEFAASIDRDFNNLAIKNDFLFLLEAISGVKGAPFTRGELAKLVNEYLDSAVIEVERAGDRDLILKIAGEVAELRVVNNQLLFELSLSEQTEKYGKLVNDLIEYNGLPRRPGSGQVIRNFVQSSNLLENLRSL</sequence>
<evidence type="ECO:0000313" key="1">
    <source>
        <dbReference type="EMBL" id="SOB58055.1"/>
    </source>
</evidence>
<gene>
    <name evidence="1" type="ORF">DPRO_1170</name>
</gene>
<dbReference type="AlphaFoldDB" id="A0A2C8F669"/>
<keyword evidence="2" id="KW-1185">Reference proteome</keyword>
<dbReference type="Proteomes" id="UP000219215">
    <property type="component" value="Chromosome DPRO"/>
</dbReference>
<evidence type="ECO:0000313" key="2">
    <source>
        <dbReference type="Proteomes" id="UP000219215"/>
    </source>
</evidence>
<reference evidence="2" key="1">
    <citation type="submission" date="2017-09" db="EMBL/GenBank/DDBJ databases">
        <authorList>
            <person name="Regsiter A."/>
            <person name="William W."/>
        </authorList>
    </citation>
    <scope>NUCLEOTIDE SEQUENCE [LARGE SCALE GENOMIC DNA]</scope>
    <source>
        <strain evidence="2">500-1</strain>
    </source>
</reference>
<organism evidence="1 2">
    <name type="scientific">Pseudodesulfovibrio profundus</name>
    <dbReference type="NCBI Taxonomy" id="57320"/>
    <lineage>
        <taxon>Bacteria</taxon>
        <taxon>Pseudomonadati</taxon>
        <taxon>Thermodesulfobacteriota</taxon>
        <taxon>Desulfovibrionia</taxon>
        <taxon>Desulfovibrionales</taxon>
        <taxon>Desulfovibrionaceae</taxon>
    </lineage>
</organism>
<protein>
    <submittedName>
        <fullName evidence="1">Uncharacterized protein</fullName>
    </submittedName>
</protein>
<dbReference type="EMBL" id="LT907975">
    <property type="protein sequence ID" value="SOB58055.1"/>
    <property type="molecule type" value="Genomic_DNA"/>
</dbReference>
<dbReference type="RefSeq" id="WP_097011191.1">
    <property type="nucleotide sequence ID" value="NZ_LT907975.1"/>
</dbReference>
<name>A0A2C8F669_9BACT</name>
<dbReference type="KEGG" id="pprf:DPRO_1170"/>
<proteinExistence type="predicted"/>